<accession>A0A1H3AML4</accession>
<dbReference type="Proteomes" id="UP000199595">
    <property type="component" value="Unassembled WGS sequence"/>
</dbReference>
<keyword evidence="2" id="KW-1185">Reference proteome</keyword>
<gene>
    <name evidence="1" type="ORF">SAMN05444411_104168</name>
</gene>
<dbReference type="STRING" id="762486.SAMN05444411_104168"/>
<evidence type="ECO:0000313" key="2">
    <source>
        <dbReference type="Proteomes" id="UP000199595"/>
    </source>
</evidence>
<name>A0A1H3AML4_9FLAO</name>
<reference evidence="1 2" key="1">
    <citation type="submission" date="2016-10" db="EMBL/GenBank/DDBJ databases">
        <authorList>
            <person name="de Groot N.N."/>
        </authorList>
    </citation>
    <scope>NUCLEOTIDE SEQUENCE [LARGE SCALE GENOMIC DNA]</scope>
    <source>
        <strain evidence="1 2">DSM 24956</strain>
    </source>
</reference>
<evidence type="ECO:0000313" key="1">
    <source>
        <dbReference type="EMBL" id="SDX30628.1"/>
    </source>
</evidence>
<dbReference type="EMBL" id="FNNJ01000004">
    <property type="protein sequence ID" value="SDX30628.1"/>
    <property type="molecule type" value="Genomic_DNA"/>
</dbReference>
<organism evidence="1 2">
    <name type="scientific">Lutibacter oricola</name>
    <dbReference type="NCBI Taxonomy" id="762486"/>
    <lineage>
        <taxon>Bacteria</taxon>
        <taxon>Pseudomonadati</taxon>
        <taxon>Bacteroidota</taxon>
        <taxon>Flavobacteriia</taxon>
        <taxon>Flavobacteriales</taxon>
        <taxon>Flavobacteriaceae</taxon>
        <taxon>Lutibacter</taxon>
    </lineage>
</organism>
<sequence length="138" mass="15490">MGIFDKFFKPKPAPNAEEIIKEIDYKEGTLFAKNDTNKVYIDIEELGGFPYLKTVLIGDTKANIKKNGCTISFVLNNEEITLASDNTTVESNEINKSGVFYTPVDFELDESDAKKIVANNVTEVKYTLKNTVYAFKTV</sequence>
<dbReference type="RefSeq" id="WP_090123024.1">
    <property type="nucleotide sequence ID" value="NZ_FNNJ01000004.1"/>
</dbReference>
<protein>
    <submittedName>
        <fullName evidence="1">Uncharacterized protein</fullName>
    </submittedName>
</protein>
<dbReference type="OrthoDB" id="1443276at2"/>
<proteinExistence type="predicted"/>
<dbReference type="AlphaFoldDB" id="A0A1H3AML4"/>